<keyword evidence="14" id="KW-0175">Coiled coil</keyword>
<evidence type="ECO:0000313" key="18">
    <source>
        <dbReference type="EMBL" id="PFX14652.1"/>
    </source>
</evidence>
<dbReference type="PROSITE" id="PS51059">
    <property type="entry name" value="PARP_CATALYTIC"/>
    <property type="match status" value="1"/>
</dbReference>
<dbReference type="OrthoDB" id="6133115at2759"/>
<keyword evidence="6" id="KW-0677">Repeat</keyword>
<dbReference type="CDD" id="cd19769">
    <property type="entry name" value="Bbox2_TRIM16-like"/>
    <property type="match status" value="1"/>
</dbReference>
<dbReference type="PROSITE" id="PS50119">
    <property type="entry name" value="ZF_BBOX"/>
    <property type="match status" value="1"/>
</dbReference>
<comment type="subcellular location">
    <subcellularLocation>
        <location evidence="1">Nucleus</location>
    </subcellularLocation>
</comment>
<sequence>MARRKNFLYDAIKKELECSLCQEQFTETNQPKVVICQHTFCESCLQRRLRRQIGKGLSCPNCGVITECPNNNIDRLPSNLAHKRLRDILEAHGGSDRGLINLESKEQNFCKRHEVLVKFYCEQCEICICSECAIVEHRDPIDHTIMSLEDGAKKQRASIQSRLRDIEENSSLLKNHFESLNERKAKYNNSIDKVAAEVRSVTEGVINVLRQHEETMTDKLAKEKSLYGEAMKNEMSKLVEKLRLMYKSTRQGREVLQTNDVRKLLDVKHQLDGTVAERFQNSTPLLRSSSSSSSSSCLFVQAGQGLTESIQGEVGYFTVTTKDSSGKTTYSEIDNVTVEITSVRQGTKNIPVLVKDLKDGRYCVSYTPRAVGDFKVSIKVRDDPINGSPFHLVVARKPKPVFSKFHDVILPSNWIPQPKNRQGEELTVHLVELNPVYDAQEYQEVQNHTRKMCHSKIMILRIARVQNPALYRTYAMRKQKKDKEKGSNEQRLFLGIPGSKCQQINETGFCLFQNKKAPTDMYGKGLYFVKDALHPAQSSFSPPDNDGHRYMYLSRVLVGECTVGREGMVTPPKKNQSDSKESFDCVVNQIPDPNVFVIFYEGQFYPEYLITFS</sequence>
<dbReference type="GO" id="GO:0010629">
    <property type="term" value="P:negative regulation of gene expression"/>
    <property type="evidence" value="ECO:0007669"/>
    <property type="project" value="TreeGrafter"/>
</dbReference>
<keyword evidence="4 13" id="KW-0808">Transferase</keyword>
<dbReference type="InterPro" id="IPR052056">
    <property type="entry name" value="Mono-ARTD/PARP"/>
</dbReference>
<dbReference type="Gene3D" id="3.90.228.10">
    <property type="match status" value="1"/>
</dbReference>
<dbReference type="AlphaFoldDB" id="A0A2B4REH4"/>
<dbReference type="InterPro" id="IPR012317">
    <property type="entry name" value="Poly(ADP-ribose)pol_cat_dom"/>
</dbReference>
<evidence type="ECO:0000256" key="3">
    <source>
        <dbReference type="ARBA" id="ARBA00022676"/>
    </source>
</evidence>
<comment type="caution">
    <text evidence="18">The sequence shown here is derived from an EMBL/GenBank/DDBJ whole genome shotgun (WGS) entry which is preliminary data.</text>
</comment>
<feature type="domain" description="PARP catalytic" evidence="17">
    <location>
        <begin position="415"/>
        <end position="613"/>
    </location>
</feature>
<keyword evidence="3 13" id="KW-0328">Glycosyltransferase</keyword>
<dbReference type="GO" id="GO:0005737">
    <property type="term" value="C:cytoplasm"/>
    <property type="evidence" value="ECO:0007669"/>
    <property type="project" value="TreeGrafter"/>
</dbReference>
<evidence type="ECO:0000256" key="11">
    <source>
        <dbReference type="PROSITE-ProRule" id="PRU00024"/>
    </source>
</evidence>
<proteinExistence type="inferred from homology"/>
<evidence type="ECO:0000256" key="5">
    <source>
        <dbReference type="ARBA" id="ARBA00022723"/>
    </source>
</evidence>
<evidence type="ECO:0000256" key="14">
    <source>
        <dbReference type="SAM" id="Coils"/>
    </source>
</evidence>
<organism evidence="18 19">
    <name type="scientific">Stylophora pistillata</name>
    <name type="common">Smooth cauliflower coral</name>
    <dbReference type="NCBI Taxonomy" id="50429"/>
    <lineage>
        <taxon>Eukaryota</taxon>
        <taxon>Metazoa</taxon>
        <taxon>Cnidaria</taxon>
        <taxon>Anthozoa</taxon>
        <taxon>Hexacorallia</taxon>
        <taxon>Scleractinia</taxon>
        <taxon>Astrocoeniina</taxon>
        <taxon>Pocilloporidae</taxon>
        <taxon>Stylophora</taxon>
    </lineage>
</organism>
<dbReference type="Gene3D" id="3.30.160.60">
    <property type="entry name" value="Classic Zinc Finger"/>
    <property type="match status" value="1"/>
</dbReference>
<reference evidence="19" key="1">
    <citation type="journal article" date="2017" name="bioRxiv">
        <title>Comparative analysis of the genomes of Stylophora pistillata and Acropora digitifera provides evidence for extensive differences between species of corals.</title>
        <authorList>
            <person name="Voolstra C.R."/>
            <person name="Li Y."/>
            <person name="Liew Y.J."/>
            <person name="Baumgarten S."/>
            <person name="Zoccola D."/>
            <person name="Flot J.-F."/>
            <person name="Tambutte S."/>
            <person name="Allemand D."/>
            <person name="Aranda M."/>
        </authorList>
    </citation>
    <scope>NUCLEOTIDE SEQUENCE [LARGE SCALE GENOMIC DNA]</scope>
</reference>
<dbReference type="PANTHER" id="PTHR14453:SF67">
    <property type="entry name" value="POLY [ADP-RIBOSE] POLYMERASE"/>
    <property type="match status" value="1"/>
</dbReference>
<evidence type="ECO:0000256" key="6">
    <source>
        <dbReference type="ARBA" id="ARBA00022737"/>
    </source>
</evidence>
<dbReference type="InterPro" id="IPR027370">
    <property type="entry name" value="Znf-RING_euk"/>
</dbReference>
<dbReference type="Proteomes" id="UP000225706">
    <property type="component" value="Unassembled WGS sequence"/>
</dbReference>
<name>A0A2B4REH4_STYPI</name>
<dbReference type="Pfam" id="PF00644">
    <property type="entry name" value="PARP"/>
    <property type="match status" value="1"/>
</dbReference>
<dbReference type="Gene3D" id="2.60.40.10">
    <property type="entry name" value="Immunoglobulins"/>
    <property type="match status" value="1"/>
</dbReference>
<evidence type="ECO:0000256" key="13">
    <source>
        <dbReference type="RuleBase" id="RU362114"/>
    </source>
</evidence>
<keyword evidence="10" id="KW-0539">Nucleus</keyword>
<evidence type="ECO:0000259" key="17">
    <source>
        <dbReference type="PROSITE" id="PS51059"/>
    </source>
</evidence>
<dbReference type="GO" id="GO:0003714">
    <property type="term" value="F:transcription corepressor activity"/>
    <property type="evidence" value="ECO:0007669"/>
    <property type="project" value="TreeGrafter"/>
</dbReference>
<evidence type="ECO:0000256" key="2">
    <source>
        <dbReference type="ARBA" id="ARBA00008518"/>
    </source>
</evidence>
<dbReference type="InterPro" id="IPR001298">
    <property type="entry name" value="Filamin/ABP280_rpt"/>
</dbReference>
<evidence type="ECO:0000256" key="9">
    <source>
        <dbReference type="ARBA" id="ARBA00023027"/>
    </source>
</evidence>
<dbReference type="SUPFAM" id="SSF57850">
    <property type="entry name" value="RING/U-box"/>
    <property type="match status" value="1"/>
</dbReference>
<dbReference type="InterPro" id="IPR013783">
    <property type="entry name" value="Ig-like_fold"/>
</dbReference>
<feature type="domain" description="RING-type" evidence="15">
    <location>
        <begin position="18"/>
        <end position="62"/>
    </location>
</feature>
<dbReference type="SMART" id="SM00557">
    <property type="entry name" value="IG_FLMN"/>
    <property type="match status" value="1"/>
</dbReference>
<dbReference type="SUPFAM" id="SSF56399">
    <property type="entry name" value="ADP-ribosylation"/>
    <property type="match status" value="1"/>
</dbReference>
<dbReference type="PANTHER" id="PTHR14453">
    <property type="entry name" value="PARP/ZINC FINGER CCCH TYPE DOMAIN CONTAINING PROTEIN"/>
    <property type="match status" value="1"/>
</dbReference>
<dbReference type="PROSITE" id="PS00518">
    <property type="entry name" value="ZF_RING_1"/>
    <property type="match status" value="1"/>
</dbReference>
<accession>A0A2B4REH4</accession>
<feature type="repeat" description="Filamin" evidence="12">
    <location>
        <begin position="303"/>
        <end position="394"/>
    </location>
</feature>
<feature type="coiled-coil region" evidence="14">
    <location>
        <begin position="149"/>
        <end position="197"/>
    </location>
</feature>
<gene>
    <name evidence="18" type="primary">Parp14</name>
    <name evidence="18" type="ORF">AWC38_SpisGene21167</name>
</gene>
<dbReference type="InterPro" id="IPR013083">
    <property type="entry name" value="Znf_RING/FYVE/PHD"/>
</dbReference>
<evidence type="ECO:0000259" key="15">
    <source>
        <dbReference type="PROSITE" id="PS50089"/>
    </source>
</evidence>
<evidence type="ECO:0000256" key="12">
    <source>
        <dbReference type="PROSITE-ProRule" id="PRU00087"/>
    </source>
</evidence>
<dbReference type="SUPFAM" id="SSF81296">
    <property type="entry name" value="E set domains"/>
    <property type="match status" value="1"/>
</dbReference>
<dbReference type="EMBL" id="LSMT01000749">
    <property type="protein sequence ID" value="PFX14652.1"/>
    <property type="molecule type" value="Genomic_DNA"/>
</dbReference>
<evidence type="ECO:0000256" key="10">
    <source>
        <dbReference type="ARBA" id="ARBA00023242"/>
    </source>
</evidence>
<dbReference type="GO" id="GO:0005634">
    <property type="term" value="C:nucleus"/>
    <property type="evidence" value="ECO:0007669"/>
    <property type="project" value="UniProtKB-SubCell"/>
</dbReference>
<protein>
    <recommendedName>
        <fullName evidence="13">Poly [ADP-ribose] polymerase</fullName>
        <shortName evidence="13">PARP</shortName>
        <ecNumber evidence="13">2.4.2.-</ecNumber>
    </recommendedName>
</protein>
<dbReference type="Gene3D" id="3.30.40.10">
    <property type="entry name" value="Zinc/RING finger domain, C3HC4 (zinc finger)"/>
    <property type="match status" value="1"/>
</dbReference>
<dbReference type="SMART" id="SM00184">
    <property type="entry name" value="RING"/>
    <property type="match status" value="1"/>
</dbReference>
<evidence type="ECO:0000256" key="4">
    <source>
        <dbReference type="ARBA" id="ARBA00022679"/>
    </source>
</evidence>
<comment type="similarity">
    <text evidence="2">Belongs to the TRIM/RBCC family.</text>
</comment>
<keyword evidence="7 11" id="KW-0863">Zinc-finger</keyword>
<dbReference type="InterPro" id="IPR014756">
    <property type="entry name" value="Ig_E-set"/>
</dbReference>
<dbReference type="InterPro" id="IPR001841">
    <property type="entry name" value="Znf_RING"/>
</dbReference>
<evidence type="ECO:0000256" key="8">
    <source>
        <dbReference type="ARBA" id="ARBA00022833"/>
    </source>
</evidence>
<dbReference type="Pfam" id="PF00630">
    <property type="entry name" value="Filamin"/>
    <property type="match status" value="1"/>
</dbReference>
<keyword evidence="5" id="KW-0479">Metal-binding</keyword>
<keyword evidence="9 13" id="KW-0520">NAD</keyword>
<dbReference type="EC" id="2.4.2.-" evidence="13"/>
<evidence type="ECO:0000259" key="16">
    <source>
        <dbReference type="PROSITE" id="PS50119"/>
    </source>
</evidence>
<dbReference type="Pfam" id="PF00643">
    <property type="entry name" value="zf-B_box"/>
    <property type="match status" value="1"/>
</dbReference>
<dbReference type="GO" id="GO:0008270">
    <property type="term" value="F:zinc ion binding"/>
    <property type="evidence" value="ECO:0007669"/>
    <property type="project" value="UniProtKB-KW"/>
</dbReference>
<dbReference type="InterPro" id="IPR017907">
    <property type="entry name" value="Znf_RING_CS"/>
</dbReference>
<dbReference type="Pfam" id="PF13445">
    <property type="entry name" value="zf-RING_UBOX"/>
    <property type="match status" value="1"/>
</dbReference>
<keyword evidence="8" id="KW-0862">Zinc</keyword>
<feature type="domain" description="B box-type" evidence="16">
    <location>
        <begin position="105"/>
        <end position="148"/>
    </location>
</feature>
<dbReference type="SUPFAM" id="SSF57845">
    <property type="entry name" value="B-box zinc-binding domain"/>
    <property type="match status" value="1"/>
</dbReference>
<evidence type="ECO:0000256" key="7">
    <source>
        <dbReference type="ARBA" id="ARBA00022771"/>
    </source>
</evidence>
<dbReference type="PROSITE" id="PS50089">
    <property type="entry name" value="ZF_RING_2"/>
    <property type="match status" value="1"/>
</dbReference>
<evidence type="ECO:0000256" key="1">
    <source>
        <dbReference type="ARBA" id="ARBA00004123"/>
    </source>
</evidence>
<keyword evidence="19" id="KW-1185">Reference proteome</keyword>
<dbReference type="GO" id="GO:0003950">
    <property type="term" value="F:NAD+ poly-ADP-ribosyltransferase activity"/>
    <property type="evidence" value="ECO:0007669"/>
    <property type="project" value="UniProtKB-UniRule"/>
</dbReference>
<dbReference type="InterPro" id="IPR017868">
    <property type="entry name" value="Filamin/ABP280_repeat-like"/>
</dbReference>
<evidence type="ECO:0000313" key="19">
    <source>
        <dbReference type="Proteomes" id="UP000225706"/>
    </source>
</evidence>
<dbReference type="PROSITE" id="PS50194">
    <property type="entry name" value="FILAMIN_REPEAT"/>
    <property type="match status" value="1"/>
</dbReference>
<dbReference type="InterPro" id="IPR000315">
    <property type="entry name" value="Znf_B-box"/>
</dbReference>